<organism evidence="2 3">
    <name type="scientific">Roseivivax isoporae LMG 25204</name>
    <dbReference type="NCBI Taxonomy" id="1449351"/>
    <lineage>
        <taxon>Bacteria</taxon>
        <taxon>Pseudomonadati</taxon>
        <taxon>Pseudomonadota</taxon>
        <taxon>Alphaproteobacteria</taxon>
        <taxon>Rhodobacterales</taxon>
        <taxon>Roseobacteraceae</taxon>
        <taxon>Roseivivax</taxon>
    </lineage>
</organism>
<evidence type="ECO:0000256" key="1">
    <source>
        <dbReference type="SAM" id="MobiDB-lite"/>
    </source>
</evidence>
<sequence length="50" mass="5420">MGFTPAQVNAMTLWEYLACVDGYREAHGGGDRKGGGEGMSEDRMRDLGIL</sequence>
<keyword evidence="3" id="KW-1185">Reference proteome</keyword>
<comment type="caution">
    <text evidence="2">The sequence shown here is derived from an EMBL/GenBank/DDBJ whole genome shotgun (WGS) entry which is preliminary data.</text>
</comment>
<dbReference type="Proteomes" id="UP000023430">
    <property type="component" value="Unassembled WGS sequence"/>
</dbReference>
<reference evidence="2 3" key="1">
    <citation type="submission" date="2014-01" db="EMBL/GenBank/DDBJ databases">
        <title>Roseivivax isoporae LMG 25204 Genome Sequencing.</title>
        <authorList>
            <person name="Lai Q."/>
            <person name="Li G."/>
            <person name="Shao Z."/>
        </authorList>
    </citation>
    <scope>NUCLEOTIDE SEQUENCE [LARGE SCALE GENOMIC DNA]</scope>
    <source>
        <strain evidence="2 3">LMG 25204</strain>
    </source>
</reference>
<gene>
    <name evidence="2" type="ORF">RISW2_06600</name>
</gene>
<evidence type="ECO:0000313" key="2">
    <source>
        <dbReference type="EMBL" id="ETX26405.1"/>
    </source>
</evidence>
<feature type="region of interest" description="Disordered" evidence="1">
    <location>
        <begin position="26"/>
        <end position="50"/>
    </location>
</feature>
<dbReference type="AlphaFoldDB" id="X7F0U9"/>
<protein>
    <submittedName>
        <fullName evidence="2">Uncharacterized protein</fullName>
    </submittedName>
</protein>
<name>X7F0U9_9RHOB</name>
<proteinExistence type="predicted"/>
<accession>X7F0U9</accession>
<evidence type="ECO:0000313" key="3">
    <source>
        <dbReference type="Proteomes" id="UP000023430"/>
    </source>
</evidence>
<dbReference type="EMBL" id="JAME01000185">
    <property type="protein sequence ID" value="ETX26405.1"/>
    <property type="molecule type" value="Genomic_DNA"/>
</dbReference>